<name>A0A1G2CBI8_9BACT</name>
<dbReference type="InterPro" id="IPR036265">
    <property type="entry name" value="HIT-like_sf"/>
</dbReference>
<evidence type="ECO:0000313" key="2">
    <source>
        <dbReference type="Proteomes" id="UP000179059"/>
    </source>
</evidence>
<evidence type="ECO:0000313" key="1">
    <source>
        <dbReference type="EMBL" id="OGY98773.1"/>
    </source>
</evidence>
<comment type="caution">
    <text evidence="1">The sequence shown here is derived from an EMBL/GenBank/DDBJ whole genome shotgun (WGS) entry which is preliminary data.</text>
</comment>
<dbReference type="Gene3D" id="3.30.428.10">
    <property type="entry name" value="HIT-like"/>
    <property type="match status" value="1"/>
</dbReference>
<evidence type="ECO:0008006" key="3">
    <source>
        <dbReference type="Google" id="ProtNLM"/>
    </source>
</evidence>
<dbReference type="AlphaFoldDB" id="A0A1G2CBI8"/>
<dbReference type="SUPFAM" id="SSF54197">
    <property type="entry name" value="HIT-like"/>
    <property type="match status" value="1"/>
</dbReference>
<organism evidence="1 2">
    <name type="scientific">Candidatus Liptonbacteria bacterium RIFCSPHIGHO2_01_FULL_57_28</name>
    <dbReference type="NCBI Taxonomy" id="1798647"/>
    <lineage>
        <taxon>Bacteria</taxon>
        <taxon>Candidatus Liptoniibacteriota</taxon>
    </lineage>
</organism>
<dbReference type="Proteomes" id="UP000179059">
    <property type="component" value="Unassembled WGS sequence"/>
</dbReference>
<dbReference type="STRING" id="1798647.A2855_00620"/>
<accession>A0A1G2CBI8</accession>
<proteinExistence type="predicted"/>
<protein>
    <recommendedName>
        <fullName evidence="3">HIT domain-containing protein</fullName>
    </recommendedName>
</protein>
<dbReference type="EMBL" id="MHKX01000002">
    <property type="protein sequence ID" value="OGY98773.1"/>
    <property type="molecule type" value="Genomic_DNA"/>
</dbReference>
<reference evidence="1 2" key="1">
    <citation type="journal article" date="2016" name="Nat. Commun.">
        <title>Thousands of microbial genomes shed light on interconnected biogeochemical processes in an aquifer system.</title>
        <authorList>
            <person name="Anantharaman K."/>
            <person name="Brown C.T."/>
            <person name="Hug L.A."/>
            <person name="Sharon I."/>
            <person name="Castelle C.J."/>
            <person name="Probst A.J."/>
            <person name="Thomas B.C."/>
            <person name="Singh A."/>
            <person name="Wilkins M.J."/>
            <person name="Karaoz U."/>
            <person name="Brodie E.L."/>
            <person name="Williams K.H."/>
            <person name="Hubbard S.S."/>
            <person name="Banfield J.F."/>
        </authorList>
    </citation>
    <scope>NUCLEOTIDE SEQUENCE [LARGE SCALE GENOMIC DNA]</scope>
</reference>
<gene>
    <name evidence="1" type="ORF">A2855_00620</name>
</gene>
<sequence length="116" mass="13893">MNLLRTPEQQAKYDEYIAEGNLDKGCGLCERRSLRDFGRWRIIDNIFPYDRIAKVHHMIIPKRHVKEANLTYEELEELRQIKEEHLQGDYDLIIEATHRTRSIPGHFHIHLVVFKD</sequence>